<evidence type="ECO:0000256" key="3">
    <source>
        <dbReference type="PIRNR" id="PIRNR000077"/>
    </source>
</evidence>
<dbReference type="EMBL" id="BQXU01000044">
    <property type="protein sequence ID" value="GKT51093.1"/>
    <property type="molecule type" value="Genomic_DNA"/>
</dbReference>
<dbReference type="RefSeq" id="XP_049133443.1">
    <property type="nucleotide sequence ID" value="XM_049277486.1"/>
</dbReference>
<dbReference type="InterPro" id="IPR036249">
    <property type="entry name" value="Thioredoxin-like_sf"/>
</dbReference>
<dbReference type="AlphaFoldDB" id="A0AA37UT22"/>
<dbReference type="Gene3D" id="3.40.30.10">
    <property type="entry name" value="Glutaredoxin"/>
    <property type="match status" value="1"/>
</dbReference>
<feature type="site" description="Deprotonates C-terminal active site Cys" evidence="4">
    <location>
        <position position="25"/>
    </location>
</feature>
<comment type="similarity">
    <text evidence="1 3">Belongs to the thioredoxin family.</text>
</comment>
<feature type="disulfide bond" description="Redox-active" evidence="5">
    <location>
        <begin position="31"/>
        <end position="34"/>
    </location>
</feature>
<dbReference type="Pfam" id="PF00085">
    <property type="entry name" value="Thioredoxin"/>
    <property type="match status" value="1"/>
</dbReference>
<feature type="site" description="Contributes to redox potential value" evidence="4">
    <location>
        <position position="33"/>
    </location>
</feature>
<keyword evidence="8" id="KW-1185">Reference proteome</keyword>
<reference evidence="7 8" key="1">
    <citation type="submission" date="2022-03" db="EMBL/GenBank/DDBJ databases">
        <title>Genome data of Colletotrichum spp.</title>
        <authorList>
            <person name="Utami Y.D."/>
            <person name="Hiruma K."/>
        </authorList>
    </citation>
    <scope>NUCLEOTIDE SEQUENCE [LARGE SCALE GENOMIC DNA]</scope>
    <source>
        <strain evidence="7 8">MAFF 239500</strain>
    </source>
</reference>
<accession>A0AA37UT22</accession>
<comment type="caution">
    <text evidence="7">The sequence shown here is derived from an EMBL/GenBank/DDBJ whole genome shotgun (WGS) entry which is preliminary data.</text>
</comment>
<dbReference type="PRINTS" id="PR00421">
    <property type="entry name" value="THIOREDOXIN"/>
</dbReference>
<evidence type="ECO:0000313" key="8">
    <source>
        <dbReference type="Proteomes" id="UP001055115"/>
    </source>
</evidence>
<proteinExistence type="inferred from homology"/>
<dbReference type="InterPro" id="IPR005746">
    <property type="entry name" value="Thioredoxin"/>
</dbReference>
<dbReference type="GO" id="GO:0015035">
    <property type="term" value="F:protein-disulfide reductase activity"/>
    <property type="evidence" value="ECO:0007669"/>
    <property type="project" value="InterPro"/>
</dbReference>
<organism evidence="7 8">
    <name type="scientific">Colletotrichum spaethianum</name>
    <dbReference type="NCBI Taxonomy" id="700344"/>
    <lineage>
        <taxon>Eukaryota</taxon>
        <taxon>Fungi</taxon>
        <taxon>Dikarya</taxon>
        <taxon>Ascomycota</taxon>
        <taxon>Pezizomycotina</taxon>
        <taxon>Sordariomycetes</taxon>
        <taxon>Hypocreomycetidae</taxon>
        <taxon>Glomerellales</taxon>
        <taxon>Glomerellaceae</taxon>
        <taxon>Colletotrichum</taxon>
        <taxon>Colletotrichum spaethianum species complex</taxon>
    </lineage>
</organism>
<protein>
    <recommendedName>
        <fullName evidence="3">Thioredoxin</fullName>
    </recommendedName>
</protein>
<evidence type="ECO:0000256" key="1">
    <source>
        <dbReference type="ARBA" id="ARBA00008987"/>
    </source>
</evidence>
<gene>
    <name evidence="7" type="ORF">ColSpa_11274</name>
</gene>
<evidence type="ECO:0000259" key="6">
    <source>
        <dbReference type="PROSITE" id="PS51352"/>
    </source>
</evidence>
<dbReference type="Proteomes" id="UP001055115">
    <property type="component" value="Unassembled WGS sequence"/>
</dbReference>
<dbReference type="PROSITE" id="PS51352">
    <property type="entry name" value="THIOREDOXIN_2"/>
    <property type="match status" value="1"/>
</dbReference>
<feature type="active site" description="Nucleophile" evidence="4">
    <location>
        <position position="34"/>
    </location>
</feature>
<sequence>MTIHTVSSRDEFQAAIAEKEIVVVDAFAEWCGPCKALVPKLTELSEKHQNIHFVKLDIDVLPDVAKDLGVKVVPSFYFYKNGVEESHLAGPAPGILFKTIEQLAEPQN</sequence>
<dbReference type="GeneID" id="73332076"/>
<dbReference type="PIRSF" id="PIRSF000077">
    <property type="entry name" value="Thioredoxin"/>
    <property type="match status" value="1"/>
</dbReference>
<keyword evidence="5" id="KW-0676">Redox-active center</keyword>
<evidence type="ECO:0000313" key="7">
    <source>
        <dbReference type="EMBL" id="GKT51093.1"/>
    </source>
</evidence>
<name>A0AA37UT22_9PEZI</name>
<dbReference type="SUPFAM" id="SSF52833">
    <property type="entry name" value="Thioredoxin-like"/>
    <property type="match status" value="1"/>
</dbReference>
<evidence type="ECO:0000256" key="5">
    <source>
        <dbReference type="PIRSR" id="PIRSR000077-4"/>
    </source>
</evidence>
<dbReference type="InterPro" id="IPR013766">
    <property type="entry name" value="Thioredoxin_domain"/>
</dbReference>
<feature type="domain" description="Thioredoxin" evidence="6">
    <location>
        <begin position="1"/>
        <end position="108"/>
    </location>
</feature>
<feature type="active site" description="Nucleophile" evidence="4">
    <location>
        <position position="31"/>
    </location>
</feature>
<keyword evidence="2 5" id="KW-1015">Disulfide bond</keyword>
<evidence type="ECO:0000256" key="2">
    <source>
        <dbReference type="ARBA" id="ARBA00023157"/>
    </source>
</evidence>
<feature type="site" description="Contributes to redox potential value" evidence="4">
    <location>
        <position position="32"/>
    </location>
</feature>
<dbReference type="CDD" id="cd02947">
    <property type="entry name" value="TRX_family"/>
    <property type="match status" value="1"/>
</dbReference>
<evidence type="ECO:0000256" key="4">
    <source>
        <dbReference type="PIRSR" id="PIRSR000077-1"/>
    </source>
</evidence>
<dbReference type="PANTHER" id="PTHR46115">
    <property type="entry name" value="THIOREDOXIN-LIKE PROTEIN 1"/>
    <property type="match status" value="1"/>
</dbReference>